<dbReference type="AlphaFoldDB" id="A0AAN2BYX5"/>
<evidence type="ECO:0000313" key="2">
    <source>
        <dbReference type="EMBL" id="BCK87610.1"/>
    </source>
</evidence>
<evidence type="ECO:0000256" key="1">
    <source>
        <dbReference type="SAM" id="MobiDB-lite"/>
    </source>
</evidence>
<evidence type="ECO:0000313" key="3">
    <source>
        <dbReference type="Proteomes" id="UP001320326"/>
    </source>
</evidence>
<reference evidence="2 3" key="1">
    <citation type="journal article" date="2022" name="Int. J. Syst. Evol. Microbiol.">
        <title>&lt;i&gt;Sideroxyarcus emersonii&lt;/i&gt; gen. nov. sp. nov., a neutrophilic, microaerobic iron- and thiosulfate-oxidizing bacterium isolated from iron-rich wetland sediment.</title>
        <authorList>
            <person name="Kato S."/>
            <person name="Itoh T."/>
            <person name="Iino T."/>
            <person name="Ohkuma M."/>
        </authorList>
    </citation>
    <scope>NUCLEOTIDE SEQUENCE [LARGE SCALE GENOMIC DNA]</scope>
    <source>
        <strain evidence="2 3">MIZ01</strain>
    </source>
</reference>
<dbReference type="Proteomes" id="UP001320326">
    <property type="component" value="Chromosome"/>
</dbReference>
<proteinExistence type="predicted"/>
<dbReference type="Gene3D" id="3.40.50.300">
    <property type="entry name" value="P-loop containing nucleotide triphosphate hydrolases"/>
    <property type="match status" value="1"/>
</dbReference>
<dbReference type="SUPFAM" id="SSF52540">
    <property type="entry name" value="P-loop containing nucleoside triphosphate hydrolases"/>
    <property type="match status" value="1"/>
</dbReference>
<feature type="region of interest" description="Disordered" evidence="1">
    <location>
        <begin position="166"/>
        <end position="198"/>
    </location>
</feature>
<dbReference type="InterPro" id="IPR027417">
    <property type="entry name" value="P-loop_NTPase"/>
</dbReference>
<sequence>MAKNHSPVSDSQLDLDAVDDLLVLCEEVTRATPEGARRFIEPAPGVLSRAKSNQHHIVFGRRGSGKSSLLRKSAADLTIDRRPIAFVDMETFKGHSYPDVLISVLIKSLYEFKNWLDSAATAPASKKTFWKRLFDAIPKRPPFNKTHTASLSDELDTLIKDLEHQLREPESSEKQTKQTRADEQTAGGELAVDGGVPGTTVKSKVSAGIKAANSTEEQSKYISHKVEYLHQNILRFQSFFSSLSKLSDGASFLILDDLYHIRKSDQAKVIDYFHRVAKGNNLWLKVGTIKHRSQWYQHSDPPIGMKLGDDAKEINLDISLEKFGTLRDFLKKILMNLMAETPPLTVKGLLNPTAIDRLTIASGGVTRDFIGIFACAIAHAKNRDAEHHRGPKVGAEDVNLATGDYAPLKQEEFKLDTDAEREELEAAFASLVAFCTEDSKCNVFLIPQKLAGPVREAIDQLIDLRLIHPVKSRVTLKRGAAGELFEAYMLDLSQYTASRKVHEFQIVDLSATDKDESIRKASLVYSGS</sequence>
<accession>A0AAN2BYX5</accession>
<dbReference type="RefSeq" id="WP_237246180.1">
    <property type="nucleotide sequence ID" value="NZ_AP023423.1"/>
</dbReference>
<keyword evidence="3" id="KW-1185">Reference proteome</keyword>
<feature type="compositionally biased region" description="Basic and acidic residues" evidence="1">
    <location>
        <begin position="166"/>
        <end position="183"/>
    </location>
</feature>
<protein>
    <submittedName>
        <fullName evidence="2">Uncharacterized protein</fullName>
    </submittedName>
</protein>
<name>A0AAN2BYX5_9PROT</name>
<dbReference type="KEGG" id="seme:MIZ01_1401"/>
<gene>
    <name evidence="2" type="ORF">MIZ01_1401</name>
</gene>
<dbReference type="EMBL" id="AP023423">
    <property type="protein sequence ID" value="BCK87610.1"/>
    <property type="molecule type" value="Genomic_DNA"/>
</dbReference>
<organism evidence="2 3">
    <name type="scientific">Sideroxyarcus emersonii</name>
    <dbReference type="NCBI Taxonomy" id="2764705"/>
    <lineage>
        <taxon>Bacteria</taxon>
        <taxon>Pseudomonadati</taxon>
        <taxon>Pseudomonadota</taxon>
        <taxon>Betaproteobacteria</taxon>
        <taxon>Nitrosomonadales</taxon>
        <taxon>Gallionellaceae</taxon>
        <taxon>Sideroxyarcus</taxon>
    </lineage>
</organism>